<accession>A0ACB9LP48</accession>
<proteinExistence type="predicted"/>
<gene>
    <name evidence="1" type="ORF">L6164_026143</name>
</gene>
<keyword evidence="2" id="KW-1185">Reference proteome</keyword>
<organism evidence="1 2">
    <name type="scientific">Bauhinia variegata</name>
    <name type="common">Purple orchid tree</name>
    <name type="synonym">Phanera variegata</name>
    <dbReference type="NCBI Taxonomy" id="167791"/>
    <lineage>
        <taxon>Eukaryota</taxon>
        <taxon>Viridiplantae</taxon>
        <taxon>Streptophyta</taxon>
        <taxon>Embryophyta</taxon>
        <taxon>Tracheophyta</taxon>
        <taxon>Spermatophyta</taxon>
        <taxon>Magnoliopsida</taxon>
        <taxon>eudicotyledons</taxon>
        <taxon>Gunneridae</taxon>
        <taxon>Pentapetalae</taxon>
        <taxon>rosids</taxon>
        <taxon>fabids</taxon>
        <taxon>Fabales</taxon>
        <taxon>Fabaceae</taxon>
        <taxon>Cercidoideae</taxon>
        <taxon>Cercideae</taxon>
        <taxon>Bauhiniinae</taxon>
        <taxon>Bauhinia</taxon>
    </lineage>
</organism>
<evidence type="ECO:0000313" key="1">
    <source>
        <dbReference type="EMBL" id="KAI4313136.1"/>
    </source>
</evidence>
<dbReference type="Proteomes" id="UP000828941">
    <property type="component" value="Chromosome 11"/>
</dbReference>
<sequence>MNCLMVCQSRMWVATIVFYTCIWIPLQQLKSILQRLVGFIFFFSYDSTGRAMAMELLEAPLLPATRYQDLLSHSCVGEEGKVEETCSICLVEFEGEDAVSKFGRCGHVFHLNCIQRWLDQNNFTCPLCRSSLFSQHRFRVCRD</sequence>
<name>A0ACB9LP48_BAUVA</name>
<comment type="caution">
    <text evidence="1">The sequence shown here is derived from an EMBL/GenBank/DDBJ whole genome shotgun (WGS) entry which is preliminary data.</text>
</comment>
<reference evidence="1 2" key="1">
    <citation type="journal article" date="2022" name="DNA Res.">
        <title>Chromosomal-level genome assembly of the orchid tree Bauhinia variegata (Leguminosae; Cercidoideae) supports the allotetraploid origin hypothesis of Bauhinia.</title>
        <authorList>
            <person name="Zhong Y."/>
            <person name="Chen Y."/>
            <person name="Zheng D."/>
            <person name="Pang J."/>
            <person name="Liu Y."/>
            <person name="Luo S."/>
            <person name="Meng S."/>
            <person name="Qian L."/>
            <person name="Wei D."/>
            <person name="Dai S."/>
            <person name="Zhou R."/>
        </authorList>
    </citation>
    <scope>NUCLEOTIDE SEQUENCE [LARGE SCALE GENOMIC DNA]</scope>
    <source>
        <strain evidence="1">BV-YZ2020</strain>
    </source>
</reference>
<evidence type="ECO:0000313" key="2">
    <source>
        <dbReference type="Proteomes" id="UP000828941"/>
    </source>
</evidence>
<protein>
    <submittedName>
        <fullName evidence="1">Uncharacterized protein</fullName>
    </submittedName>
</protein>
<dbReference type="EMBL" id="CM039436">
    <property type="protein sequence ID" value="KAI4313136.1"/>
    <property type="molecule type" value="Genomic_DNA"/>
</dbReference>